<proteinExistence type="inferred from homology"/>
<name>A0A521DU08_9SPHI</name>
<dbReference type="OrthoDB" id="9806939at2"/>
<evidence type="ECO:0000313" key="5">
    <source>
        <dbReference type="EMBL" id="SMO75062.1"/>
    </source>
</evidence>
<feature type="domain" description="CzcB-like barrel-sandwich hybrid" evidence="3">
    <location>
        <begin position="74"/>
        <end position="202"/>
    </location>
</feature>
<dbReference type="InterPro" id="IPR058792">
    <property type="entry name" value="Beta-barrel_RND_2"/>
</dbReference>
<dbReference type="AlphaFoldDB" id="A0A521DU08"/>
<feature type="domain" description="YknX-like C-terminal permuted SH3-like" evidence="4">
    <location>
        <begin position="303"/>
        <end position="369"/>
    </location>
</feature>
<feature type="domain" description="CusB-like beta-barrel" evidence="2">
    <location>
        <begin position="224"/>
        <end position="294"/>
    </location>
</feature>
<gene>
    <name evidence="5" type="ORF">SAMN06265348_106153</name>
</gene>
<dbReference type="PANTHER" id="PTHR30469:SF37">
    <property type="entry name" value="RAGD PROTEIN"/>
    <property type="match status" value="1"/>
</dbReference>
<dbReference type="RefSeq" id="WP_142528621.1">
    <property type="nucleotide sequence ID" value="NZ_CBCSJO010000006.1"/>
</dbReference>
<dbReference type="Gene3D" id="1.10.287.470">
    <property type="entry name" value="Helix hairpin bin"/>
    <property type="match status" value="1"/>
</dbReference>
<keyword evidence="6" id="KW-1185">Reference proteome</keyword>
<dbReference type="EMBL" id="FXTN01000006">
    <property type="protein sequence ID" value="SMO75062.1"/>
    <property type="molecule type" value="Genomic_DNA"/>
</dbReference>
<dbReference type="NCBIfam" id="TIGR01730">
    <property type="entry name" value="RND_mfp"/>
    <property type="match status" value="1"/>
</dbReference>
<dbReference type="InterPro" id="IPR058647">
    <property type="entry name" value="BSH_CzcB-like"/>
</dbReference>
<dbReference type="Gene3D" id="2.40.30.170">
    <property type="match status" value="1"/>
</dbReference>
<protein>
    <submittedName>
        <fullName evidence="5">RND family efflux transporter, MFP subunit</fullName>
    </submittedName>
</protein>
<evidence type="ECO:0000259" key="3">
    <source>
        <dbReference type="Pfam" id="PF25973"/>
    </source>
</evidence>
<sequence length="369" mass="39936">MKTQNKFTKNGIQKWVPSIILIACISACTSKESPKDLSGKSAALNSGYDIGTITQKGLASEVRLPGQLKPFDEVAIYPKANGFVKKVYVDRGSEVKKGQLLIELEAPEIESQLKAAQAQYLQAQEVARASEDKYRRLKDAAKEAGAVSSLDLDNALSKMRGDQAVADSQKANVTSVRSMQGYLTIRAPFDGVVIQRNVSAGALSGAAKASQPLLILQHLQKLRLEVYIPEAYVEKVNLKKAVYVNFTAIPGLNRKAMISRSANSLGDGRSEAIEIDINNSDLVLKPGMYGEVKIPLMTAAQSLLVPNHTIVRSTENQYVIKVVKNKAVLTPIKEGLVGTDSTEIVGDIKPGDHIILHATDEIKEGTAIK</sequence>
<dbReference type="GO" id="GO:0015562">
    <property type="term" value="F:efflux transmembrane transporter activity"/>
    <property type="evidence" value="ECO:0007669"/>
    <property type="project" value="TreeGrafter"/>
</dbReference>
<dbReference type="Pfam" id="PF25989">
    <property type="entry name" value="YknX_C"/>
    <property type="match status" value="1"/>
</dbReference>
<dbReference type="GO" id="GO:1990281">
    <property type="term" value="C:efflux pump complex"/>
    <property type="evidence" value="ECO:0007669"/>
    <property type="project" value="TreeGrafter"/>
</dbReference>
<dbReference type="InterPro" id="IPR058637">
    <property type="entry name" value="YknX-like_C"/>
</dbReference>
<dbReference type="Proteomes" id="UP000320300">
    <property type="component" value="Unassembled WGS sequence"/>
</dbReference>
<comment type="similarity">
    <text evidence="1">Belongs to the membrane fusion protein (MFP) (TC 8.A.1) family.</text>
</comment>
<dbReference type="Pfam" id="PF25973">
    <property type="entry name" value="BSH_CzcB"/>
    <property type="match status" value="1"/>
</dbReference>
<evidence type="ECO:0000313" key="6">
    <source>
        <dbReference type="Proteomes" id="UP000320300"/>
    </source>
</evidence>
<reference evidence="5 6" key="1">
    <citation type="submission" date="2017-05" db="EMBL/GenBank/DDBJ databases">
        <authorList>
            <person name="Varghese N."/>
            <person name="Submissions S."/>
        </authorList>
    </citation>
    <scope>NUCLEOTIDE SEQUENCE [LARGE SCALE GENOMIC DNA]</scope>
    <source>
        <strain evidence="5 6">DSM 19036</strain>
    </source>
</reference>
<evidence type="ECO:0000259" key="2">
    <source>
        <dbReference type="Pfam" id="PF25954"/>
    </source>
</evidence>
<evidence type="ECO:0000259" key="4">
    <source>
        <dbReference type="Pfam" id="PF25989"/>
    </source>
</evidence>
<dbReference type="Pfam" id="PF25954">
    <property type="entry name" value="Beta-barrel_RND_2"/>
    <property type="match status" value="1"/>
</dbReference>
<accession>A0A521DU08</accession>
<organism evidence="5 6">
    <name type="scientific">Pedobacter westerhofensis</name>
    <dbReference type="NCBI Taxonomy" id="425512"/>
    <lineage>
        <taxon>Bacteria</taxon>
        <taxon>Pseudomonadati</taxon>
        <taxon>Bacteroidota</taxon>
        <taxon>Sphingobacteriia</taxon>
        <taxon>Sphingobacteriales</taxon>
        <taxon>Sphingobacteriaceae</taxon>
        <taxon>Pedobacter</taxon>
    </lineage>
</organism>
<dbReference type="SUPFAM" id="SSF111369">
    <property type="entry name" value="HlyD-like secretion proteins"/>
    <property type="match status" value="1"/>
</dbReference>
<dbReference type="PANTHER" id="PTHR30469">
    <property type="entry name" value="MULTIDRUG RESISTANCE PROTEIN MDTA"/>
    <property type="match status" value="1"/>
</dbReference>
<evidence type="ECO:0000256" key="1">
    <source>
        <dbReference type="ARBA" id="ARBA00009477"/>
    </source>
</evidence>
<dbReference type="InterPro" id="IPR006143">
    <property type="entry name" value="RND_pump_MFP"/>
</dbReference>
<dbReference type="Gene3D" id="2.40.50.100">
    <property type="match status" value="1"/>
</dbReference>
<dbReference type="Gene3D" id="2.40.420.20">
    <property type="match status" value="1"/>
</dbReference>